<dbReference type="GO" id="GO:0043531">
    <property type="term" value="F:ADP binding"/>
    <property type="evidence" value="ECO:0007669"/>
    <property type="project" value="InterPro"/>
</dbReference>
<dbReference type="PANTHER" id="PTHR19338:SF73">
    <property type="entry name" value="DISEASE RESISTANCE PROTEIN RGA2-LIKE"/>
    <property type="match status" value="1"/>
</dbReference>
<name>A0A8S0VAB3_OLEEU</name>
<evidence type="ECO:0000259" key="1">
    <source>
        <dbReference type="Pfam" id="PF00931"/>
    </source>
</evidence>
<dbReference type="SUPFAM" id="SSF52540">
    <property type="entry name" value="P-loop containing nucleoside triphosphate hydrolases"/>
    <property type="match status" value="1"/>
</dbReference>
<dbReference type="InterPro" id="IPR002182">
    <property type="entry name" value="NB-ARC"/>
</dbReference>
<gene>
    <name evidence="2" type="ORF">OLEA9_A053481</name>
</gene>
<proteinExistence type="predicted"/>
<keyword evidence="3" id="KW-1185">Reference proteome</keyword>
<comment type="caution">
    <text evidence="2">The sequence shown here is derived from an EMBL/GenBank/DDBJ whole genome shotgun (WGS) entry which is preliminary data.</text>
</comment>
<dbReference type="AlphaFoldDB" id="A0A8S0VAB3"/>
<dbReference type="Proteomes" id="UP000594638">
    <property type="component" value="Unassembled WGS sequence"/>
</dbReference>
<dbReference type="PANTHER" id="PTHR19338">
    <property type="entry name" value="TRANSLOCASE OF INNER MITOCHONDRIAL MEMBRANE 13 HOMOLOG"/>
    <property type="match status" value="1"/>
</dbReference>
<dbReference type="EMBL" id="CACTIH010009193">
    <property type="protein sequence ID" value="CAA3027199.1"/>
    <property type="molecule type" value="Genomic_DNA"/>
</dbReference>
<feature type="domain" description="NB-ARC" evidence="1">
    <location>
        <begin position="127"/>
        <end position="176"/>
    </location>
</feature>
<dbReference type="Gramene" id="OE9A053481T1">
    <property type="protein sequence ID" value="OE9A053481C1"/>
    <property type="gene ID" value="OE9A053481"/>
</dbReference>
<accession>A0A8S0VAB3</accession>
<reference evidence="2 3" key="1">
    <citation type="submission" date="2019-12" db="EMBL/GenBank/DDBJ databases">
        <authorList>
            <person name="Alioto T."/>
            <person name="Alioto T."/>
            <person name="Gomez Garrido J."/>
        </authorList>
    </citation>
    <scope>NUCLEOTIDE SEQUENCE [LARGE SCALE GENOMIC DNA]</scope>
</reference>
<evidence type="ECO:0000313" key="2">
    <source>
        <dbReference type="EMBL" id="CAA3027199.1"/>
    </source>
</evidence>
<dbReference type="OrthoDB" id="1288760at2759"/>
<evidence type="ECO:0000313" key="3">
    <source>
        <dbReference type="Proteomes" id="UP000594638"/>
    </source>
</evidence>
<dbReference type="InterPro" id="IPR027417">
    <property type="entry name" value="P-loop_NTPase"/>
</dbReference>
<sequence>MPSAMTPKTPMVSLLIVDSVLDDLMDLINNKLDKIIGDEGQIVTLHKELMSLRSSVTDMAGQQEAKHEELIIQMSDIAYELITMAIKDMTNSIDAARIPEVAKYPVEQLSSQSTKYPVLGNIVVGFEKVANEILEQLVRGLDYMQIISIFGMPGLGKTTLANRLYNDPSIVDHFDKCC</sequence>
<protein>
    <submittedName>
        <fullName evidence="2">Late blight resistance homolog R1A-3 isoform X1</fullName>
    </submittedName>
</protein>
<organism evidence="2 3">
    <name type="scientific">Olea europaea subsp. europaea</name>
    <dbReference type="NCBI Taxonomy" id="158383"/>
    <lineage>
        <taxon>Eukaryota</taxon>
        <taxon>Viridiplantae</taxon>
        <taxon>Streptophyta</taxon>
        <taxon>Embryophyta</taxon>
        <taxon>Tracheophyta</taxon>
        <taxon>Spermatophyta</taxon>
        <taxon>Magnoliopsida</taxon>
        <taxon>eudicotyledons</taxon>
        <taxon>Gunneridae</taxon>
        <taxon>Pentapetalae</taxon>
        <taxon>asterids</taxon>
        <taxon>lamiids</taxon>
        <taxon>Lamiales</taxon>
        <taxon>Oleaceae</taxon>
        <taxon>Oleeae</taxon>
        <taxon>Olea</taxon>
    </lineage>
</organism>
<dbReference type="Pfam" id="PF00931">
    <property type="entry name" value="NB-ARC"/>
    <property type="match status" value="1"/>
</dbReference>
<dbReference type="Gene3D" id="3.40.50.300">
    <property type="entry name" value="P-loop containing nucleotide triphosphate hydrolases"/>
    <property type="match status" value="1"/>
</dbReference>